<accession>A0A4R6INL4</accession>
<dbReference type="OrthoDB" id="621150at2"/>
<dbReference type="RefSeq" id="WP_133551396.1">
    <property type="nucleotide sequence ID" value="NZ_SNWM01000001.1"/>
</dbReference>
<comment type="caution">
    <text evidence="1">The sequence shown here is derived from an EMBL/GenBank/DDBJ whole genome shotgun (WGS) entry which is preliminary data.</text>
</comment>
<evidence type="ECO:0008006" key="3">
    <source>
        <dbReference type="Google" id="ProtNLM"/>
    </source>
</evidence>
<proteinExistence type="predicted"/>
<dbReference type="Proteomes" id="UP000295499">
    <property type="component" value="Unassembled WGS sequence"/>
</dbReference>
<keyword evidence="2" id="KW-1185">Reference proteome</keyword>
<dbReference type="AlphaFoldDB" id="A0A4R6INL4"/>
<protein>
    <recommendedName>
        <fullName evidence="3">Lipoprotein</fullName>
    </recommendedName>
</protein>
<organism evidence="1 2">
    <name type="scientific">Pedobacter duraquae</name>
    <dbReference type="NCBI Taxonomy" id="425511"/>
    <lineage>
        <taxon>Bacteria</taxon>
        <taxon>Pseudomonadati</taxon>
        <taxon>Bacteroidota</taxon>
        <taxon>Sphingobacteriia</taxon>
        <taxon>Sphingobacteriales</taxon>
        <taxon>Sphingobacteriaceae</taxon>
        <taxon>Pedobacter</taxon>
    </lineage>
</organism>
<dbReference type="PROSITE" id="PS51257">
    <property type="entry name" value="PROKAR_LIPOPROTEIN"/>
    <property type="match status" value="1"/>
</dbReference>
<evidence type="ECO:0000313" key="1">
    <source>
        <dbReference type="EMBL" id="TDO23854.1"/>
    </source>
</evidence>
<name>A0A4R6INL4_9SPHI</name>
<gene>
    <name evidence="1" type="ORF">CLV32_0139</name>
</gene>
<reference evidence="1 2" key="1">
    <citation type="submission" date="2019-03" db="EMBL/GenBank/DDBJ databases">
        <title>Genomic Encyclopedia of Archaeal and Bacterial Type Strains, Phase II (KMG-II): from individual species to whole genera.</title>
        <authorList>
            <person name="Goeker M."/>
        </authorList>
    </citation>
    <scope>NUCLEOTIDE SEQUENCE [LARGE SCALE GENOMIC DNA]</scope>
    <source>
        <strain evidence="1 2">DSM 19034</strain>
    </source>
</reference>
<evidence type="ECO:0000313" key="2">
    <source>
        <dbReference type="Proteomes" id="UP000295499"/>
    </source>
</evidence>
<sequence length="508" mass="57213">MKKNYPAFKLALTLIVVIGIYGCKSSSSTKDPFSEIDPYGPGLGDRIEIYHNAVLANMDSNKSSNSALYIDFSAGMHTAFSNPEIKTLLGDCFNAVLADKFQVYQLVSGAVTPLAVINSTELGQKVNDPKEYLNTRAPIQMGVEKIVSSNSDALLITDFEEFQNDKEVTNTAYLKIPFSKWLTKGNSIHFYVADYQEGKVTKHIYFTLFSHGTPNPQSLLTKLQSKLGLLKTKFELSTKAYKLSTDYATEKSGGIFSDPNGKSAVSKNILDLKNTYVNGIKKGSNFEFYPLGVDWKTIDELHKSYKEQSQFNDFFRRLFIDLSNDDSYIYGEFDVKVYDASAEFLQFAKSQEVKKHKPKLTKGSDGESKFADDETDPIAMECYNPDGSIKAEWIFKPQNPVQQTEVFTLNQNLFKNTRSTDKKKTEFGVSFDPQFKISNIQNPEGLLRVDIVVKTAQPNLSNPILDHFKWINIAGAPNTALRESIVNTLQELKPENKIVYSYYIKTNQ</sequence>
<dbReference type="EMBL" id="SNWM01000001">
    <property type="protein sequence ID" value="TDO23854.1"/>
    <property type="molecule type" value="Genomic_DNA"/>
</dbReference>